<keyword evidence="3" id="KW-0539">Nucleus</keyword>
<evidence type="ECO:0000256" key="1">
    <source>
        <dbReference type="ARBA" id="ARBA00004123"/>
    </source>
</evidence>
<dbReference type="GO" id="GO:0006281">
    <property type="term" value="P:DNA repair"/>
    <property type="evidence" value="ECO:0007669"/>
    <property type="project" value="InterPro"/>
</dbReference>
<organism evidence="7 8">
    <name type="scientific">Sphaeroforma arctica JP610</name>
    <dbReference type="NCBI Taxonomy" id="667725"/>
    <lineage>
        <taxon>Eukaryota</taxon>
        <taxon>Ichthyosporea</taxon>
        <taxon>Ichthyophonida</taxon>
        <taxon>Sphaeroforma</taxon>
    </lineage>
</organism>
<comment type="subcellular location">
    <subcellularLocation>
        <location evidence="1">Nucleus</location>
    </subcellularLocation>
</comment>
<dbReference type="Pfam" id="PF08573">
    <property type="entry name" value="SAE2"/>
    <property type="match status" value="1"/>
</dbReference>
<dbReference type="GO" id="GO:0005634">
    <property type="term" value="C:nucleus"/>
    <property type="evidence" value="ECO:0007669"/>
    <property type="project" value="UniProtKB-SubCell"/>
</dbReference>
<protein>
    <recommendedName>
        <fullName evidence="6">DNA endonuclease activator Ctp1 C-terminal domain-containing protein</fullName>
    </recommendedName>
</protein>
<dbReference type="Proteomes" id="UP000054560">
    <property type="component" value="Unassembled WGS sequence"/>
</dbReference>
<accession>A0A0L0GD55</accession>
<dbReference type="RefSeq" id="XP_014160849.1">
    <property type="nucleotide sequence ID" value="XM_014305374.1"/>
</dbReference>
<feature type="compositionally biased region" description="Polar residues" evidence="5">
    <location>
        <begin position="510"/>
        <end position="531"/>
    </location>
</feature>
<feature type="region of interest" description="Disordered" evidence="5">
    <location>
        <begin position="357"/>
        <end position="392"/>
    </location>
</feature>
<evidence type="ECO:0000313" key="8">
    <source>
        <dbReference type="Proteomes" id="UP000054560"/>
    </source>
</evidence>
<sequence>MAEEAITKLQASVLKMMNDQSEQYELKLDSNIESGNSTQQQIRELSNRIIILEADKDGLLSRLESKARHIEELEATLAERTTQYRNANTRAIKYSTMLLNVTGKGKASISADDLQLGRWRNGTAADTPRSNNDSSSITKESGSEYQRISGNKNVDNQAIFGHRNQTGTAARISAPGESMDIRRVDWDVHGNGKSPSGALIIPAPIDEITNHSRQDGQNSSELASVPVSREQSDPFSRSNAAKKSISIRHAHLDVRRRSQSHGKDTCEVNVVEDKSRTYNSTKQGFNRFQKSVGTIALRKQSIHDTDNSATNPQDSGTVIQFEAESKASQLDVAEKNVPKDDGGTEECNFNCPQVLRQHAHEDQPKGMRRSGRPGRGPIKIDGRNNKKLTSGVSDPKAWLFSKEDTKISVERNALEIRTSIADTGVQKESLAHVRHDASGSPDEVGFPRLQPGDPLNVSNGTNSDPESHHDAIPGTNKHGQQPNDGEEYANTKQQKKKRTRSTTNERDGDMQSQPTALKLTSKQDQPKSMDSQLKGFLEHKRKIEEDERSKRPHKYIEVVRGKDKRAKLKGYDCDHCRRFHELAGGQLTAQQRIQLTSKHRHTSSPVKTPPGIWAMTFDTTYTDPPDTDSMSQIP</sequence>
<feature type="domain" description="DNA endonuclease activator Ctp1 C-terminal" evidence="6">
    <location>
        <begin position="554"/>
        <end position="590"/>
    </location>
</feature>
<dbReference type="OrthoDB" id="5801062at2759"/>
<proteinExistence type="predicted"/>
<dbReference type="STRING" id="667725.A0A0L0GD55"/>
<feature type="region of interest" description="Disordered" evidence="5">
    <location>
        <begin position="432"/>
        <end position="532"/>
    </location>
</feature>
<feature type="compositionally biased region" description="Polar residues" evidence="5">
    <location>
        <begin position="128"/>
        <end position="156"/>
    </location>
</feature>
<evidence type="ECO:0000256" key="2">
    <source>
        <dbReference type="ARBA" id="ARBA00022763"/>
    </source>
</evidence>
<dbReference type="GeneID" id="25901402"/>
<feature type="region of interest" description="Disordered" evidence="5">
    <location>
        <begin position="121"/>
        <end position="157"/>
    </location>
</feature>
<dbReference type="AlphaFoldDB" id="A0A0L0GD55"/>
<evidence type="ECO:0000313" key="7">
    <source>
        <dbReference type="EMBL" id="KNC86947.1"/>
    </source>
</evidence>
<reference evidence="7 8" key="1">
    <citation type="submission" date="2011-02" db="EMBL/GenBank/DDBJ databases">
        <title>The Genome Sequence of Sphaeroforma arctica JP610.</title>
        <authorList>
            <consortium name="The Broad Institute Genome Sequencing Platform"/>
            <person name="Russ C."/>
            <person name="Cuomo C."/>
            <person name="Young S.K."/>
            <person name="Zeng Q."/>
            <person name="Gargeya S."/>
            <person name="Alvarado L."/>
            <person name="Berlin A."/>
            <person name="Chapman S.B."/>
            <person name="Chen Z."/>
            <person name="Freedman E."/>
            <person name="Gellesch M."/>
            <person name="Goldberg J."/>
            <person name="Griggs A."/>
            <person name="Gujja S."/>
            <person name="Heilman E."/>
            <person name="Heiman D."/>
            <person name="Howarth C."/>
            <person name="Mehta T."/>
            <person name="Neiman D."/>
            <person name="Pearson M."/>
            <person name="Roberts A."/>
            <person name="Saif S."/>
            <person name="Shea T."/>
            <person name="Shenoy N."/>
            <person name="Sisk P."/>
            <person name="Stolte C."/>
            <person name="Sykes S."/>
            <person name="White J."/>
            <person name="Yandava C."/>
            <person name="Burger G."/>
            <person name="Gray M.W."/>
            <person name="Holland P.W.H."/>
            <person name="King N."/>
            <person name="Lang F.B.F."/>
            <person name="Roger A.J."/>
            <person name="Ruiz-Trillo I."/>
            <person name="Haas B."/>
            <person name="Nusbaum C."/>
            <person name="Birren B."/>
        </authorList>
    </citation>
    <scope>NUCLEOTIDE SEQUENCE [LARGE SCALE GENOMIC DNA]</scope>
    <source>
        <strain evidence="7 8">JP610</strain>
    </source>
</reference>
<evidence type="ECO:0000256" key="5">
    <source>
        <dbReference type="SAM" id="MobiDB-lite"/>
    </source>
</evidence>
<keyword evidence="8" id="KW-1185">Reference proteome</keyword>
<dbReference type="EMBL" id="KQ241628">
    <property type="protein sequence ID" value="KNC86947.1"/>
    <property type="molecule type" value="Genomic_DNA"/>
</dbReference>
<feature type="region of interest" description="Disordered" evidence="5">
    <location>
        <begin position="209"/>
        <end position="244"/>
    </location>
</feature>
<name>A0A0L0GD55_9EUKA</name>
<dbReference type="InterPro" id="IPR013882">
    <property type="entry name" value="Ctp1_C"/>
</dbReference>
<keyword evidence="2" id="KW-0227">DNA damage</keyword>
<gene>
    <name evidence="7" type="ORF">SARC_00898</name>
</gene>
<evidence type="ECO:0000259" key="6">
    <source>
        <dbReference type="Pfam" id="PF08573"/>
    </source>
</evidence>
<feature type="coiled-coil region" evidence="4">
    <location>
        <begin position="42"/>
        <end position="90"/>
    </location>
</feature>
<keyword evidence="4" id="KW-0175">Coiled coil</keyword>
<evidence type="ECO:0000256" key="4">
    <source>
        <dbReference type="SAM" id="Coils"/>
    </source>
</evidence>
<evidence type="ECO:0000256" key="3">
    <source>
        <dbReference type="ARBA" id="ARBA00023242"/>
    </source>
</evidence>